<reference evidence="1 2" key="1">
    <citation type="submission" date="2016-10" db="EMBL/GenBank/DDBJ databases">
        <authorList>
            <person name="de Groot N.N."/>
        </authorList>
    </citation>
    <scope>NUCLEOTIDE SEQUENCE [LARGE SCALE GENOMIC DNA]</scope>
    <source>
        <strain evidence="1 2">CPCC 202699</strain>
    </source>
</reference>
<evidence type="ECO:0000313" key="1">
    <source>
        <dbReference type="EMBL" id="SDY82009.1"/>
    </source>
</evidence>
<evidence type="ECO:0008006" key="3">
    <source>
        <dbReference type="Google" id="ProtNLM"/>
    </source>
</evidence>
<dbReference type="Proteomes" id="UP000199515">
    <property type="component" value="Unassembled WGS sequence"/>
</dbReference>
<name>A0A1H3N195_9PSEU</name>
<proteinExistence type="predicted"/>
<protein>
    <recommendedName>
        <fullName evidence="3">DUF4259 domain-containing protein</fullName>
    </recommendedName>
</protein>
<dbReference type="STRING" id="589385.SAMN05421504_10767"/>
<dbReference type="OrthoDB" id="73183at2"/>
<organism evidence="1 2">
    <name type="scientific">Amycolatopsis xylanica</name>
    <dbReference type="NCBI Taxonomy" id="589385"/>
    <lineage>
        <taxon>Bacteria</taxon>
        <taxon>Bacillati</taxon>
        <taxon>Actinomycetota</taxon>
        <taxon>Actinomycetes</taxon>
        <taxon>Pseudonocardiales</taxon>
        <taxon>Pseudonocardiaceae</taxon>
        <taxon>Amycolatopsis</taxon>
    </lineage>
</organism>
<evidence type="ECO:0000313" key="2">
    <source>
        <dbReference type="Proteomes" id="UP000199515"/>
    </source>
</evidence>
<dbReference type="AlphaFoldDB" id="A0A1H3N195"/>
<dbReference type="RefSeq" id="WP_091294409.1">
    <property type="nucleotide sequence ID" value="NZ_FNON01000007.1"/>
</dbReference>
<sequence length="135" mass="14468">MGTWGTGPFENDSAADFSNHLDDLDAESRVTAIQRTLSQVAGETGYLETDPAASAVAAAAVVVAQLPGGRPVSAAYGPELRIPPIPLELRALAMKALDRVIAEDSELADLWADTADARQWRERIAELRRPLEGFP</sequence>
<dbReference type="Pfam" id="PF14078">
    <property type="entry name" value="DUF4259"/>
    <property type="match status" value="1"/>
</dbReference>
<gene>
    <name evidence="1" type="ORF">SAMN05421504_10767</name>
</gene>
<dbReference type="InterPro" id="IPR025355">
    <property type="entry name" value="DUF4259"/>
</dbReference>
<dbReference type="EMBL" id="FNON01000007">
    <property type="protein sequence ID" value="SDY82009.1"/>
    <property type="molecule type" value="Genomic_DNA"/>
</dbReference>
<accession>A0A1H3N195</accession>
<keyword evidence="2" id="KW-1185">Reference proteome</keyword>